<dbReference type="CDD" id="cd18186">
    <property type="entry name" value="BTB_POZ_ZBTB_KLHL-like"/>
    <property type="match status" value="1"/>
</dbReference>
<gene>
    <name evidence="4" type="ORF">CAPTEDRAFT_33935</name>
</gene>
<protein>
    <recommendedName>
        <fullName evidence="3">BTB domain-containing protein</fullName>
    </recommendedName>
</protein>
<feature type="non-terminal residue" evidence="4">
    <location>
        <position position="1"/>
    </location>
</feature>
<dbReference type="PANTHER" id="PTHR24412">
    <property type="entry name" value="KELCH PROTEIN"/>
    <property type="match status" value="1"/>
</dbReference>
<keyword evidence="1" id="KW-0880">Kelch repeat</keyword>
<dbReference type="Gene3D" id="3.30.710.10">
    <property type="entry name" value="Potassium Channel Kv1.1, Chain A"/>
    <property type="match status" value="1"/>
</dbReference>
<keyword evidence="6" id="KW-1185">Reference proteome</keyword>
<dbReference type="PROSITE" id="PS50097">
    <property type="entry name" value="BTB"/>
    <property type="match status" value="1"/>
</dbReference>
<dbReference type="SMART" id="SM00875">
    <property type="entry name" value="BACK"/>
    <property type="match status" value="1"/>
</dbReference>
<dbReference type="Gene3D" id="1.25.40.420">
    <property type="match status" value="1"/>
</dbReference>
<dbReference type="SUPFAM" id="SSF117281">
    <property type="entry name" value="Kelch motif"/>
    <property type="match status" value="1"/>
</dbReference>
<dbReference type="STRING" id="283909.R7TK01"/>
<sequence>QMREAGELVDINLVFGDHIISCHKVILAGRCDYFHRMFLTNMLERNSTEVVMKEINARTGILLVRYLYTGLIEITTENAQDLLSACEMLLLGALKQDVEEFLCSHTESNNCVSIMNLASLHDMKTLLGNAKKFLHEHIKEVVETDEIRLLQEADLKEILGETLSQEDNFCFIQKWVKSADERAERFDDLLQHVTLSKCSNEFICDTVMEERLMISVNGMKLIQQAMRPHKQTDPTGLQSLVVGDASGHMWLCSDINLQTWQSFQGPPTRNTNYSACASPGGFIVSGGWLNDVCKSDCYSYDAQSGQWTTLPPMSIARHAHSSIYHNEGLYIVGGIDNHDYLDSMEKLDMRSLQWSRLTRLPRSVTYINLAIASNNLFAVGGSSGRGCCVVDEFDFTQQTWRHRSAMPEKYANGAAVSFNDHVYVVGGKDRSCVQYNPLQNTW</sequence>
<dbReference type="Proteomes" id="UP000014760">
    <property type="component" value="Unassembled WGS sequence"/>
</dbReference>
<dbReference type="OrthoDB" id="8185403at2759"/>
<reference evidence="4 6" key="2">
    <citation type="journal article" date="2013" name="Nature">
        <title>Insights into bilaterian evolution from three spiralian genomes.</title>
        <authorList>
            <person name="Simakov O."/>
            <person name="Marletaz F."/>
            <person name="Cho S.J."/>
            <person name="Edsinger-Gonzales E."/>
            <person name="Havlak P."/>
            <person name="Hellsten U."/>
            <person name="Kuo D.H."/>
            <person name="Larsson T."/>
            <person name="Lv J."/>
            <person name="Arendt D."/>
            <person name="Savage R."/>
            <person name="Osoegawa K."/>
            <person name="de Jong P."/>
            <person name="Grimwood J."/>
            <person name="Chapman J.A."/>
            <person name="Shapiro H."/>
            <person name="Aerts A."/>
            <person name="Otillar R.P."/>
            <person name="Terry A.Y."/>
            <person name="Boore J.L."/>
            <person name="Grigoriev I.V."/>
            <person name="Lindberg D.R."/>
            <person name="Seaver E.C."/>
            <person name="Weisblat D.A."/>
            <person name="Putnam N.H."/>
            <person name="Rokhsar D.S."/>
        </authorList>
    </citation>
    <scope>NUCLEOTIDE SEQUENCE</scope>
    <source>
        <strain evidence="4 6">I ESC-2004</strain>
    </source>
</reference>
<evidence type="ECO:0000313" key="5">
    <source>
        <dbReference type="EnsemblMetazoa" id="CapteP33935"/>
    </source>
</evidence>
<dbReference type="EMBL" id="KB310319">
    <property type="protein sequence ID" value="ELT91851.1"/>
    <property type="molecule type" value="Genomic_DNA"/>
</dbReference>
<dbReference type="InterPro" id="IPR011705">
    <property type="entry name" value="BACK"/>
</dbReference>
<dbReference type="InterPro" id="IPR006652">
    <property type="entry name" value="Kelch_1"/>
</dbReference>
<dbReference type="Pfam" id="PF00651">
    <property type="entry name" value="BTB"/>
    <property type="match status" value="1"/>
</dbReference>
<keyword evidence="2" id="KW-0677">Repeat</keyword>
<dbReference type="InterPro" id="IPR000210">
    <property type="entry name" value="BTB/POZ_dom"/>
</dbReference>
<reference evidence="6" key="1">
    <citation type="submission" date="2012-12" db="EMBL/GenBank/DDBJ databases">
        <authorList>
            <person name="Hellsten U."/>
            <person name="Grimwood J."/>
            <person name="Chapman J.A."/>
            <person name="Shapiro H."/>
            <person name="Aerts A."/>
            <person name="Otillar R.P."/>
            <person name="Terry A.Y."/>
            <person name="Boore J.L."/>
            <person name="Simakov O."/>
            <person name="Marletaz F."/>
            <person name="Cho S.-J."/>
            <person name="Edsinger-Gonzales E."/>
            <person name="Havlak P."/>
            <person name="Kuo D.-H."/>
            <person name="Larsson T."/>
            <person name="Lv J."/>
            <person name="Arendt D."/>
            <person name="Savage R."/>
            <person name="Osoegawa K."/>
            <person name="de Jong P."/>
            <person name="Lindberg D.R."/>
            <person name="Seaver E.C."/>
            <person name="Weisblat D.A."/>
            <person name="Putnam N.H."/>
            <person name="Grigoriev I.V."/>
            <person name="Rokhsar D.S."/>
        </authorList>
    </citation>
    <scope>NUCLEOTIDE SEQUENCE</scope>
    <source>
        <strain evidence="6">I ESC-2004</strain>
    </source>
</reference>
<dbReference type="OMA" id="QIECVEY"/>
<dbReference type="HOGENOM" id="CLU_004253_14_0_1"/>
<dbReference type="SUPFAM" id="SSF54695">
    <property type="entry name" value="POZ domain"/>
    <property type="match status" value="1"/>
</dbReference>
<dbReference type="Gene3D" id="2.120.10.80">
    <property type="entry name" value="Kelch-type beta propeller"/>
    <property type="match status" value="1"/>
</dbReference>
<feature type="domain" description="BTB" evidence="3">
    <location>
        <begin position="9"/>
        <end position="76"/>
    </location>
</feature>
<dbReference type="EMBL" id="AMQN01013584">
    <property type="status" value="NOT_ANNOTATED_CDS"/>
    <property type="molecule type" value="Genomic_DNA"/>
</dbReference>
<dbReference type="InterPro" id="IPR011333">
    <property type="entry name" value="SKP1/BTB/POZ_sf"/>
</dbReference>
<dbReference type="Pfam" id="PF24681">
    <property type="entry name" value="Kelch_KLHDC2_KLHL20_DRC7"/>
    <property type="match status" value="1"/>
</dbReference>
<accession>R7TK01</accession>
<dbReference type="Pfam" id="PF07707">
    <property type="entry name" value="BACK"/>
    <property type="match status" value="1"/>
</dbReference>
<evidence type="ECO:0000259" key="3">
    <source>
        <dbReference type="PROSITE" id="PS50097"/>
    </source>
</evidence>
<evidence type="ECO:0000313" key="4">
    <source>
        <dbReference type="EMBL" id="ELT91851.1"/>
    </source>
</evidence>
<dbReference type="InterPro" id="IPR015915">
    <property type="entry name" value="Kelch-typ_b-propeller"/>
</dbReference>
<name>R7TK01_CAPTE</name>
<dbReference type="PANTHER" id="PTHR24412:SF489">
    <property type="entry name" value="RING FINGER DOMAIN AND KELCH REPEAT-CONTAINING PROTEIN DDB_G0271372"/>
    <property type="match status" value="1"/>
</dbReference>
<proteinExistence type="predicted"/>
<reference evidence="5" key="3">
    <citation type="submission" date="2015-06" db="UniProtKB">
        <authorList>
            <consortium name="EnsemblMetazoa"/>
        </authorList>
    </citation>
    <scope>IDENTIFICATION</scope>
</reference>
<evidence type="ECO:0000313" key="6">
    <source>
        <dbReference type="Proteomes" id="UP000014760"/>
    </source>
</evidence>
<dbReference type="AlphaFoldDB" id="R7TK01"/>
<dbReference type="EnsemblMetazoa" id="CapteT33935">
    <property type="protein sequence ID" value="CapteP33935"/>
    <property type="gene ID" value="CapteG33935"/>
</dbReference>
<dbReference type="SMART" id="SM00612">
    <property type="entry name" value="Kelch"/>
    <property type="match status" value="3"/>
</dbReference>
<dbReference type="SMART" id="SM00225">
    <property type="entry name" value="BTB"/>
    <property type="match status" value="1"/>
</dbReference>
<evidence type="ECO:0000256" key="2">
    <source>
        <dbReference type="ARBA" id="ARBA00022737"/>
    </source>
</evidence>
<feature type="non-terminal residue" evidence="4">
    <location>
        <position position="442"/>
    </location>
</feature>
<organism evidence="4">
    <name type="scientific">Capitella teleta</name>
    <name type="common">Polychaete worm</name>
    <dbReference type="NCBI Taxonomy" id="283909"/>
    <lineage>
        <taxon>Eukaryota</taxon>
        <taxon>Metazoa</taxon>
        <taxon>Spiralia</taxon>
        <taxon>Lophotrochozoa</taxon>
        <taxon>Annelida</taxon>
        <taxon>Polychaeta</taxon>
        <taxon>Sedentaria</taxon>
        <taxon>Scolecida</taxon>
        <taxon>Capitellidae</taxon>
        <taxon>Capitella</taxon>
    </lineage>
</organism>
<evidence type="ECO:0000256" key="1">
    <source>
        <dbReference type="ARBA" id="ARBA00022441"/>
    </source>
</evidence>